<evidence type="ECO:0000256" key="4">
    <source>
        <dbReference type="ARBA" id="ARBA00022679"/>
    </source>
</evidence>
<dbReference type="EC" id="2.7.13.3" evidence="2"/>
<keyword evidence="8" id="KW-0902">Two-component regulatory system</keyword>
<sequence>MTPSRQWLTPLGLAMVALVVLTAGLGGTGFATGGPGLVNFVAALVFAAAAIPFLIRESLPPGAYAALTGLMALAVVGMRTADPAGEVIALFLLAAFAPLRPPRPVLAAVTMLGVLAFNVLQLSSGHSALTLILATDAGAAFFFLVGTLLRREKEQRLRITGLLQELQASREAEQEASLAAERGRTAREMHDVLAHTLSGLALHLEGARLLAQSTNADTRLLETIQQSQQLARSGLAEARRAVRTLRGQDIPGPELIGSLLDQHRLVSNGAATYRVDGQPVPLPPAAALALYRTAQESLSNVRKHAPGADVDVELSWRPDTVDLQITNIGGGGTHKPATDPGYGLTGMSERADLAGGTVKAGPVQNGFRVHLSLPYALARDQQPARFPSEPPISGG</sequence>
<comment type="catalytic activity">
    <reaction evidence="1">
        <text>ATP + protein L-histidine = ADP + protein N-phospho-L-histidine.</text>
        <dbReference type="EC" id="2.7.13.3"/>
    </reaction>
</comment>
<dbReference type="PANTHER" id="PTHR24421">
    <property type="entry name" value="NITRATE/NITRITE SENSOR PROTEIN NARX-RELATED"/>
    <property type="match status" value="1"/>
</dbReference>
<evidence type="ECO:0000256" key="2">
    <source>
        <dbReference type="ARBA" id="ARBA00012438"/>
    </source>
</evidence>
<evidence type="ECO:0000256" key="6">
    <source>
        <dbReference type="ARBA" id="ARBA00022777"/>
    </source>
</evidence>
<evidence type="ECO:0000313" key="12">
    <source>
        <dbReference type="Proteomes" id="UP000655366"/>
    </source>
</evidence>
<dbReference type="Gene3D" id="3.30.565.10">
    <property type="entry name" value="Histidine kinase-like ATPase, C-terminal domain"/>
    <property type="match status" value="1"/>
</dbReference>
<dbReference type="Pfam" id="PF07730">
    <property type="entry name" value="HisKA_3"/>
    <property type="match status" value="1"/>
</dbReference>
<dbReference type="GO" id="GO:0016020">
    <property type="term" value="C:membrane"/>
    <property type="evidence" value="ECO:0007669"/>
    <property type="project" value="InterPro"/>
</dbReference>
<evidence type="ECO:0000256" key="3">
    <source>
        <dbReference type="ARBA" id="ARBA00022553"/>
    </source>
</evidence>
<dbReference type="RefSeq" id="WP_196395027.1">
    <property type="nucleotide sequence ID" value="NZ_JADNYM010000002.1"/>
</dbReference>
<dbReference type="InterPro" id="IPR050482">
    <property type="entry name" value="Sensor_HK_TwoCompSys"/>
</dbReference>
<feature type="domain" description="Signal transduction histidine kinase subgroup 3 dimerisation and phosphoacceptor" evidence="10">
    <location>
        <begin position="181"/>
        <end position="248"/>
    </location>
</feature>
<feature type="transmembrane region" description="Helical" evidence="9">
    <location>
        <begin position="7"/>
        <end position="31"/>
    </location>
</feature>
<dbReference type="GO" id="GO:0046983">
    <property type="term" value="F:protein dimerization activity"/>
    <property type="evidence" value="ECO:0007669"/>
    <property type="project" value="InterPro"/>
</dbReference>
<keyword evidence="4" id="KW-0808">Transferase</keyword>
<evidence type="ECO:0000256" key="5">
    <source>
        <dbReference type="ARBA" id="ARBA00022741"/>
    </source>
</evidence>
<keyword evidence="7" id="KW-0067">ATP-binding</keyword>
<dbReference type="Proteomes" id="UP000655366">
    <property type="component" value="Unassembled WGS sequence"/>
</dbReference>
<dbReference type="EMBL" id="JADNYM010000002">
    <property type="protein sequence ID" value="MBG0738067.1"/>
    <property type="molecule type" value="Genomic_DNA"/>
</dbReference>
<keyword evidence="12" id="KW-1185">Reference proteome</keyword>
<feature type="transmembrane region" description="Helical" evidence="9">
    <location>
        <begin position="62"/>
        <end position="78"/>
    </location>
</feature>
<dbReference type="SUPFAM" id="SSF55874">
    <property type="entry name" value="ATPase domain of HSP90 chaperone/DNA topoisomerase II/histidine kinase"/>
    <property type="match status" value="1"/>
</dbReference>
<evidence type="ECO:0000256" key="7">
    <source>
        <dbReference type="ARBA" id="ARBA00022840"/>
    </source>
</evidence>
<dbReference type="InterPro" id="IPR011712">
    <property type="entry name" value="Sig_transdc_His_kin_sub3_dim/P"/>
</dbReference>
<dbReference type="PANTHER" id="PTHR24421:SF10">
    <property type="entry name" value="NITRATE_NITRITE SENSOR PROTEIN NARQ"/>
    <property type="match status" value="1"/>
</dbReference>
<evidence type="ECO:0000259" key="10">
    <source>
        <dbReference type="Pfam" id="PF07730"/>
    </source>
</evidence>
<feature type="transmembrane region" description="Helical" evidence="9">
    <location>
        <begin position="105"/>
        <end position="122"/>
    </location>
</feature>
<dbReference type="InterPro" id="IPR036890">
    <property type="entry name" value="HATPase_C_sf"/>
</dbReference>
<keyword evidence="5" id="KW-0547">Nucleotide-binding</keyword>
<reference evidence="11 12" key="1">
    <citation type="submission" date="2020-11" db="EMBL/GenBank/DDBJ databases">
        <title>Arthrobacter antarcticus sp. nov., isolated from Antarctic Soil.</title>
        <authorList>
            <person name="Li J."/>
        </authorList>
    </citation>
    <scope>NUCLEOTIDE SEQUENCE [LARGE SCALE GENOMIC DNA]</scope>
    <source>
        <strain evidence="11 12">Z1-20</strain>
    </source>
</reference>
<evidence type="ECO:0000313" key="11">
    <source>
        <dbReference type="EMBL" id="MBG0738067.1"/>
    </source>
</evidence>
<evidence type="ECO:0000256" key="9">
    <source>
        <dbReference type="SAM" id="Phobius"/>
    </source>
</evidence>
<accession>A0A931CGB9</accession>
<keyword evidence="9" id="KW-0472">Membrane</keyword>
<evidence type="ECO:0000256" key="1">
    <source>
        <dbReference type="ARBA" id="ARBA00000085"/>
    </source>
</evidence>
<name>A0A931CGB9_9MICC</name>
<dbReference type="Gene3D" id="1.20.5.1930">
    <property type="match status" value="1"/>
</dbReference>
<proteinExistence type="predicted"/>
<dbReference type="AlphaFoldDB" id="A0A931CGB9"/>
<organism evidence="11 12">
    <name type="scientific">Arthrobacter terrae</name>
    <dbReference type="NCBI Taxonomy" id="2935737"/>
    <lineage>
        <taxon>Bacteria</taxon>
        <taxon>Bacillati</taxon>
        <taxon>Actinomycetota</taxon>
        <taxon>Actinomycetes</taxon>
        <taxon>Micrococcales</taxon>
        <taxon>Micrococcaceae</taxon>
        <taxon>Arthrobacter</taxon>
    </lineage>
</organism>
<evidence type="ECO:0000256" key="8">
    <source>
        <dbReference type="ARBA" id="ARBA00023012"/>
    </source>
</evidence>
<feature type="transmembrane region" description="Helical" evidence="9">
    <location>
        <begin position="128"/>
        <end position="149"/>
    </location>
</feature>
<keyword evidence="9" id="KW-1133">Transmembrane helix</keyword>
<keyword evidence="6" id="KW-0418">Kinase</keyword>
<comment type="caution">
    <text evidence="11">The sequence shown here is derived from an EMBL/GenBank/DDBJ whole genome shotgun (WGS) entry which is preliminary data.</text>
</comment>
<dbReference type="CDD" id="cd16917">
    <property type="entry name" value="HATPase_UhpB-NarQ-NarX-like"/>
    <property type="match status" value="1"/>
</dbReference>
<keyword evidence="9" id="KW-0812">Transmembrane</keyword>
<feature type="transmembrane region" description="Helical" evidence="9">
    <location>
        <begin position="37"/>
        <end position="55"/>
    </location>
</feature>
<gene>
    <name evidence="11" type="ORF">IV500_01280</name>
</gene>
<dbReference type="GO" id="GO:0005524">
    <property type="term" value="F:ATP binding"/>
    <property type="evidence" value="ECO:0007669"/>
    <property type="project" value="UniProtKB-KW"/>
</dbReference>
<dbReference type="GO" id="GO:0000155">
    <property type="term" value="F:phosphorelay sensor kinase activity"/>
    <property type="evidence" value="ECO:0007669"/>
    <property type="project" value="InterPro"/>
</dbReference>
<protein>
    <recommendedName>
        <fullName evidence="2">histidine kinase</fullName>
        <ecNumber evidence="2">2.7.13.3</ecNumber>
    </recommendedName>
</protein>
<keyword evidence="3" id="KW-0597">Phosphoprotein</keyword>